<comment type="caution">
    <text evidence="1">The sequence shown here is derived from an EMBL/GenBank/DDBJ whole genome shotgun (WGS) entry which is preliminary data.</text>
</comment>
<accession>A0A2M7ALU3</accession>
<dbReference type="EMBL" id="PEWD01000080">
    <property type="protein sequence ID" value="PIU68353.1"/>
    <property type="molecule type" value="Genomic_DNA"/>
</dbReference>
<organism evidence="1 2">
    <name type="scientific">candidate division WWE3 bacterium CG06_land_8_20_14_3_00_42_16</name>
    <dbReference type="NCBI Taxonomy" id="1975083"/>
    <lineage>
        <taxon>Bacteria</taxon>
        <taxon>Katanobacteria</taxon>
    </lineage>
</organism>
<dbReference type="Proteomes" id="UP000229916">
    <property type="component" value="Unassembled WGS sequence"/>
</dbReference>
<dbReference type="AlphaFoldDB" id="A0A2M7ALU3"/>
<protein>
    <submittedName>
        <fullName evidence="1">Uncharacterized protein</fullName>
    </submittedName>
</protein>
<proteinExistence type="predicted"/>
<sequence length="64" mass="7088">MNHNLSIKLTQNIWRKPKVSPPSESEGIQDLVGMKERDFVAATARIAIIQNGNLKVSATVIDWG</sequence>
<evidence type="ECO:0000313" key="1">
    <source>
        <dbReference type="EMBL" id="PIU68353.1"/>
    </source>
</evidence>
<name>A0A2M7ALU3_UNCKA</name>
<evidence type="ECO:0000313" key="2">
    <source>
        <dbReference type="Proteomes" id="UP000229916"/>
    </source>
</evidence>
<gene>
    <name evidence="1" type="ORF">COS81_04295</name>
</gene>
<reference evidence="2" key="1">
    <citation type="submission" date="2017-09" db="EMBL/GenBank/DDBJ databases">
        <title>Depth-based differentiation of microbial function through sediment-hosted aquifers and enrichment of novel symbionts in the deep terrestrial subsurface.</title>
        <authorList>
            <person name="Probst A.J."/>
            <person name="Ladd B."/>
            <person name="Jarett J.K."/>
            <person name="Geller-Mcgrath D.E."/>
            <person name="Sieber C.M.K."/>
            <person name="Emerson J.B."/>
            <person name="Anantharaman K."/>
            <person name="Thomas B.C."/>
            <person name="Malmstrom R."/>
            <person name="Stieglmeier M."/>
            <person name="Klingl A."/>
            <person name="Woyke T."/>
            <person name="Ryan C.M."/>
            <person name="Banfield J.F."/>
        </authorList>
    </citation>
    <scope>NUCLEOTIDE SEQUENCE [LARGE SCALE GENOMIC DNA]</scope>
</reference>